<protein>
    <submittedName>
        <fullName evidence="1">Uncharacterized protein</fullName>
    </submittedName>
</protein>
<proteinExistence type="predicted"/>
<name>A0A8T0J024_CERPU</name>
<keyword evidence="2" id="KW-1185">Reference proteome</keyword>
<sequence>MMVLIALRSFWSEFLKCRPGCMFGAASRGVLHNPLSYLCKIRARLCESLSFQESMKKLIFAFLPEVSHGCVHDGNCVGFEYYQKNNKHLGRWFPDQHRS</sequence>
<dbReference type="Proteomes" id="UP000822688">
    <property type="component" value="Chromosome 2"/>
</dbReference>
<dbReference type="EMBL" id="CM026422">
    <property type="protein sequence ID" value="KAG0588572.1"/>
    <property type="molecule type" value="Genomic_DNA"/>
</dbReference>
<evidence type="ECO:0000313" key="1">
    <source>
        <dbReference type="EMBL" id="KAG0588572.1"/>
    </source>
</evidence>
<evidence type="ECO:0000313" key="2">
    <source>
        <dbReference type="Proteomes" id="UP000822688"/>
    </source>
</evidence>
<dbReference type="AlphaFoldDB" id="A0A8T0J024"/>
<gene>
    <name evidence="1" type="ORF">KC19_2G253400</name>
</gene>
<comment type="caution">
    <text evidence="1">The sequence shown here is derived from an EMBL/GenBank/DDBJ whole genome shotgun (WGS) entry which is preliminary data.</text>
</comment>
<accession>A0A8T0J024</accession>
<reference evidence="1" key="1">
    <citation type="submission" date="2020-06" db="EMBL/GenBank/DDBJ databases">
        <title>WGS assembly of Ceratodon purpureus strain R40.</title>
        <authorList>
            <person name="Carey S.B."/>
            <person name="Jenkins J."/>
            <person name="Shu S."/>
            <person name="Lovell J.T."/>
            <person name="Sreedasyam A."/>
            <person name="Maumus F."/>
            <person name="Tiley G.P."/>
            <person name="Fernandez-Pozo N."/>
            <person name="Barry K."/>
            <person name="Chen C."/>
            <person name="Wang M."/>
            <person name="Lipzen A."/>
            <person name="Daum C."/>
            <person name="Saski C.A."/>
            <person name="Payton A.C."/>
            <person name="Mcbreen J.C."/>
            <person name="Conrad R.E."/>
            <person name="Kollar L.M."/>
            <person name="Olsson S."/>
            <person name="Huttunen S."/>
            <person name="Landis J.B."/>
            <person name="Wickett N.J."/>
            <person name="Johnson M.G."/>
            <person name="Rensing S.A."/>
            <person name="Grimwood J."/>
            <person name="Schmutz J."/>
            <person name="Mcdaniel S.F."/>
        </authorList>
    </citation>
    <scope>NUCLEOTIDE SEQUENCE</scope>
    <source>
        <strain evidence="1">R40</strain>
    </source>
</reference>
<organism evidence="1 2">
    <name type="scientific">Ceratodon purpureus</name>
    <name type="common">Fire moss</name>
    <name type="synonym">Dicranum purpureum</name>
    <dbReference type="NCBI Taxonomy" id="3225"/>
    <lineage>
        <taxon>Eukaryota</taxon>
        <taxon>Viridiplantae</taxon>
        <taxon>Streptophyta</taxon>
        <taxon>Embryophyta</taxon>
        <taxon>Bryophyta</taxon>
        <taxon>Bryophytina</taxon>
        <taxon>Bryopsida</taxon>
        <taxon>Dicranidae</taxon>
        <taxon>Pseudoditrichales</taxon>
        <taxon>Ditrichaceae</taxon>
        <taxon>Ceratodon</taxon>
    </lineage>
</organism>